<evidence type="ECO:0000313" key="8">
    <source>
        <dbReference type="EMBL" id="KAK4658315.1"/>
    </source>
</evidence>
<dbReference type="InterPro" id="IPR014729">
    <property type="entry name" value="Rossmann-like_a/b/a_fold"/>
</dbReference>
<comment type="cofactor">
    <cofactor evidence="1">
        <name>FAD</name>
        <dbReference type="ChEBI" id="CHEBI:57692"/>
    </cofactor>
</comment>
<dbReference type="InterPro" id="IPR005101">
    <property type="entry name" value="Cryptochr/Photolyase_FAD-bd"/>
</dbReference>
<feature type="region of interest" description="Disordered" evidence="6">
    <location>
        <begin position="123"/>
        <end position="185"/>
    </location>
</feature>
<dbReference type="SUPFAM" id="SSF48173">
    <property type="entry name" value="Cryptochrome/photolyase FAD-binding domain"/>
    <property type="match status" value="1"/>
</dbReference>
<dbReference type="InterPro" id="IPR006050">
    <property type="entry name" value="DNA_photolyase_N"/>
</dbReference>
<evidence type="ECO:0000256" key="4">
    <source>
        <dbReference type="ARBA" id="ARBA00022827"/>
    </source>
</evidence>
<keyword evidence="4" id="KW-0274">FAD</keyword>
<keyword evidence="5" id="KW-0157">Chromophore</keyword>
<evidence type="ECO:0000256" key="1">
    <source>
        <dbReference type="ARBA" id="ARBA00001974"/>
    </source>
</evidence>
<dbReference type="GO" id="GO:0003904">
    <property type="term" value="F:deoxyribodipyrimidine photo-lyase activity"/>
    <property type="evidence" value="ECO:0007669"/>
    <property type="project" value="UniProtKB-EC"/>
</dbReference>
<dbReference type="InterPro" id="IPR002081">
    <property type="entry name" value="Cryptochrome/DNA_photolyase_1"/>
</dbReference>
<sequence length="734" mass="82730">MAPKFPPSRCPCGQCRANKGSWKRIGSGRDVRDTMTSTTIGRLGVRLAIAAILTCRCTKQTGHRCKQVFAVFLLSSFTKSPMFLLLRACRLSQGIASLSTLHLHSHYCRPALNFTIMPASRYPKRKPSANGAQSTNGTLNGTNGFIKPDPDQPPPEKKRKTVLAEPPSEPSLSSDPLRGPHPFHQDAEKHGIVLRKYYPHEMSTARARAYNNNELPRPIELLKAAQADTAEHRANTPVAGAVVHWFKMDLRTTDNTALFCASQKAQAAGVPLIALYILSPQDFEAHLTAPVRVDFMLRTLEILKKDLAALDIPLWVETVKKRKEIPSRIVELMSEWGASHLFANMEYEVDELRRDARMARLLAKRGLVMDVLHDTCIVPPGRLTSGSGGQYAVYTPWFRTWVRHVHENLDLLELVESPTKNPESTRQKLAHLFECPIPSAPENKTLSKEDRERFRALWPAGEHEAMKRLSKFADQAIGKYQQNRNIPSNPGTSSLSVHFASGTLSARTAVRTARGRNNTKKLDGGNEGIQTWISEVAWRDFYKHVLVQWPYICMNKPFKPEYANIEWSYNMEHFDAWKEGRTGFPIVDAAMRQLRSMGWVHNRCRMIVASFLCKDLLLDWRMGEKYFMEHLVDGDFASNNGGWGFSASVGVDPQPYFRIFNPLLQSEKFDPDGEYIRKWVPELKEVKGKAIHDPYGRGAAALAIKAGYPKHIVEHKGARERTLAAYKKGIDSGL</sequence>
<feature type="compositionally biased region" description="Polar residues" evidence="6">
    <location>
        <begin position="130"/>
        <end position="143"/>
    </location>
</feature>
<dbReference type="Gene3D" id="1.10.579.10">
    <property type="entry name" value="DNA Cyclobutane Dipyrimidine Photolyase, subunit A, domain 3"/>
    <property type="match status" value="1"/>
</dbReference>
<dbReference type="Pfam" id="PF00875">
    <property type="entry name" value="DNA_photolyase"/>
    <property type="match status" value="1"/>
</dbReference>
<accession>A0ABR0GRE4</accession>
<dbReference type="Proteomes" id="UP001323405">
    <property type="component" value="Unassembled WGS sequence"/>
</dbReference>
<dbReference type="EC" id="4.1.99.3" evidence="8"/>
<dbReference type="InterPro" id="IPR036134">
    <property type="entry name" value="Crypto/Photolyase_FAD-like_sf"/>
</dbReference>
<dbReference type="PROSITE" id="PS00394">
    <property type="entry name" value="DNA_PHOTOLYASES_1_1"/>
    <property type="match status" value="1"/>
</dbReference>
<dbReference type="Gene3D" id="3.40.50.620">
    <property type="entry name" value="HUPs"/>
    <property type="match status" value="1"/>
</dbReference>
<evidence type="ECO:0000313" key="9">
    <source>
        <dbReference type="Proteomes" id="UP001323405"/>
    </source>
</evidence>
<gene>
    <name evidence="8" type="primary">PHR1:CRY-2</name>
    <name evidence="8" type="ORF">QC762_100140</name>
</gene>
<keyword evidence="3" id="KW-0285">Flavoprotein</keyword>
<name>A0ABR0GRE4_9PEZI</name>
<dbReference type="PROSITE" id="PS00691">
    <property type="entry name" value="DNA_PHOTOLYASES_1_2"/>
    <property type="match status" value="1"/>
</dbReference>
<evidence type="ECO:0000256" key="2">
    <source>
        <dbReference type="ARBA" id="ARBA00005862"/>
    </source>
</evidence>
<dbReference type="Pfam" id="PF03441">
    <property type="entry name" value="FAD_binding_7"/>
    <property type="match status" value="1"/>
</dbReference>
<keyword evidence="8" id="KW-0456">Lyase</keyword>
<dbReference type="SUPFAM" id="SSF52425">
    <property type="entry name" value="Cryptochrome/photolyase, N-terminal domain"/>
    <property type="match status" value="1"/>
</dbReference>
<keyword evidence="9" id="KW-1185">Reference proteome</keyword>
<organism evidence="8 9">
    <name type="scientific">Podospora pseudocomata</name>
    <dbReference type="NCBI Taxonomy" id="2093779"/>
    <lineage>
        <taxon>Eukaryota</taxon>
        <taxon>Fungi</taxon>
        <taxon>Dikarya</taxon>
        <taxon>Ascomycota</taxon>
        <taxon>Pezizomycotina</taxon>
        <taxon>Sordariomycetes</taxon>
        <taxon>Sordariomycetidae</taxon>
        <taxon>Sordariales</taxon>
        <taxon>Podosporaceae</taxon>
        <taxon>Podospora</taxon>
    </lineage>
</organism>
<reference evidence="8 9" key="1">
    <citation type="journal article" date="2023" name="bioRxiv">
        <title>High-quality genome assemblies of four members of thePodospora anserinaspecies complex.</title>
        <authorList>
            <person name="Ament-Velasquez S.L."/>
            <person name="Vogan A.A."/>
            <person name="Wallerman O."/>
            <person name="Hartmann F."/>
            <person name="Gautier V."/>
            <person name="Silar P."/>
            <person name="Giraud T."/>
            <person name="Johannesson H."/>
        </authorList>
    </citation>
    <scope>NUCLEOTIDE SEQUENCE [LARGE SCALE GENOMIC DNA]</scope>
    <source>
        <strain evidence="8 9">CBS 415.72m</strain>
    </source>
</reference>
<evidence type="ECO:0000256" key="5">
    <source>
        <dbReference type="ARBA" id="ARBA00022991"/>
    </source>
</evidence>
<proteinExistence type="inferred from homology"/>
<feature type="domain" description="Photolyase/cryptochrome alpha/beta" evidence="7">
    <location>
        <begin position="240"/>
        <end position="377"/>
    </location>
</feature>
<dbReference type="InterPro" id="IPR036155">
    <property type="entry name" value="Crypto/Photolyase_N_sf"/>
</dbReference>
<evidence type="ECO:0000256" key="3">
    <source>
        <dbReference type="ARBA" id="ARBA00022630"/>
    </source>
</evidence>
<dbReference type="InterPro" id="IPR018394">
    <property type="entry name" value="DNA_photolyase_1_CS_C"/>
</dbReference>
<evidence type="ECO:0000259" key="7">
    <source>
        <dbReference type="PROSITE" id="PS51645"/>
    </source>
</evidence>
<dbReference type="PANTHER" id="PTHR11455">
    <property type="entry name" value="CRYPTOCHROME"/>
    <property type="match status" value="1"/>
</dbReference>
<comment type="similarity">
    <text evidence="2">Belongs to the DNA photolyase class-1 family.</text>
</comment>
<dbReference type="PRINTS" id="PR00147">
    <property type="entry name" value="DNAPHOTLYASE"/>
</dbReference>
<evidence type="ECO:0000256" key="6">
    <source>
        <dbReference type="SAM" id="MobiDB-lite"/>
    </source>
</evidence>
<dbReference type="Gene3D" id="1.25.40.80">
    <property type="match status" value="1"/>
</dbReference>
<dbReference type="PANTHER" id="PTHR11455:SF18">
    <property type="entry name" value="SI:CH1073-390K14.1"/>
    <property type="match status" value="1"/>
</dbReference>
<comment type="caution">
    <text evidence="8">The sequence shown here is derived from an EMBL/GenBank/DDBJ whole genome shotgun (WGS) entry which is preliminary data.</text>
</comment>
<protein>
    <submittedName>
        <fullName evidence="8">Deoxyribodipyrimidine photolyase</fullName>
        <ecNumber evidence="8">4.1.99.3</ecNumber>
    </submittedName>
</protein>
<dbReference type="PROSITE" id="PS51645">
    <property type="entry name" value="PHR_CRY_ALPHA_BETA"/>
    <property type="match status" value="1"/>
</dbReference>
<dbReference type="EMBL" id="JAFFHA010000002">
    <property type="protein sequence ID" value="KAK4658315.1"/>
    <property type="molecule type" value="Genomic_DNA"/>
</dbReference>